<keyword evidence="3 7" id="KW-0049">Antioxidant</keyword>
<dbReference type="Pfam" id="PF08534">
    <property type="entry name" value="Redoxin"/>
    <property type="match status" value="1"/>
</dbReference>
<feature type="active site" description="Cysteine sulfenic acid (-SOH) intermediate" evidence="6">
    <location>
        <position position="57"/>
    </location>
</feature>
<dbReference type="GO" id="GO:0034599">
    <property type="term" value="P:cellular response to oxidative stress"/>
    <property type="evidence" value="ECO:0007669"/>
    <property type="project" value="InterPro"/>
</dbReference>
<evidence type="ECO:0000256" key="4">
    <source>
        <dbReference type="ARBA" id="ARBA00023002"/>
    </source>
</evidence>
<dbReference type="OrthoDB" id="1882547at2759"/>
<dbReference type="GO" id="GO:0008379">
    <property type="term" value="F:thioredoxin peroxidase activity"/>
    <property type="evidence" value="ECO:0007669"/>
    <property type="project" value="InterPro"/>
</dbReference>
<keyword evidence="5 7" id="KW-0676">Redox-active center</keyword>
<protein>
    <submittedName>
        <fullName evidence="9">Putative thioredoxin peroxidase</fullName>
    </submittedName>
</protein>
<dbReference type="AlphaFoldDB" id="A0A4P9ZB78"/>
<evidence type="ECO:0000313" key="10">
    <source>
        <dbReference type="Proteomes" id="UP000268321"/>
    </source>
</evidence>
<keyword evidence="4 7" id="KW-0560">Oxidoreductase</keyword>
<dbReference type="GO" id="GO:0042744">
    <property type="term" value="P:hydrogen peroxide catabolic process"/>
    <property type="evidence" value="ECO:0007669"/>
    <property type="project" value="TreeGrafter"/>
</dbReference>
<dbReference type="PANTHER" id="PTHR10430">
    <property type="entry name" value="PEROXIREDOXIN"/>
    <property type="match status" value="1"/>
</dbReference>
<evidence type="ECO:0000256" key="1">
    <source>
        <dbReference type="ARBA" id="ARBA00010505"/>
    </source>
</evidence>
<evidence type="ECO:0000256" key="3">
    <source>
        <dbReference type="ARBA" id="ARBA00022862"/>
    </source>
</evidence>
<dbReference type="CDD" id="cd03013">
    <property type="entry name" value="PRX5_like"/>
    <property type="match status" value="1"/>
</dbReference>
<dbReference type="GO" id="GO:0005739">
    <property type="term" value="C:mitochondrion"/>
    <property type="evidence" value="ECO:0007669"/>
    <property type="project" value="TreeGrafter"/>
</dbReference>
<evidence type="ECO:0000313" key="9">
    <source>
        <dbReference type="EMBL" id="RKP30043.1"/>
    </source>
</evidence>
<evidence type="ECO:0000256" key="7">
    <source>
        <dbReference type="RuleBase" id="RU366011"/>
    </source>
</evidence>
<comment type="function">
    <text evidence="7">Thiol-specific peroxidase that catalyzes the reduction of hydrogen peroxide and organic hydroperoxides to water and alcohols, respectively. Plays a role in cell protection against oxidative stress by detoxifying peroxides.</text>
</comment>
<name>A0A4P9ZB78_9ASCO</name>
<dbReference type="InterPro" id="IPR036249">
    <property type="entry name" value="Thioredoxin-like_sf"/>
</dbReference>
<gene>
    <name evidence="9" type="ORF">METBISCDRAFT_31245</name>
</gene>
<dbReference type="GO" id="GO:0005777">
    <property type="term" value="C:peroxisome"/>
    <property type="evidence" value="ECO:0007669"/>
    <property type="project" value="TreeGrafter"/>
</dbReference>
<dbReference type="InterPro" id="IPR037944">
    <property type="entry name" value="PRX5-like"/>
</dbReference>
<dbReference type="SUPFAM" id="SSF52833">
    <property type="entry name" value="Thioredoxin-like"/>
    <property type="match status" value="1"/>
</dbReference>
<dbReference type="PANTHER" id="PTHR10430:SF39">
    <property type="entry name" value="PEROXISOMAL MEMBRANE ASSOCIATED PROTEIN 20"/>
    <property type="match status" value="1"/>
</dbReference>
<organism evidence="9 10">
    <name type="scientific">Metschnikowia bicuspidata</name>
    <dbReference type="NCBI Taxonomy" id="27322"/>
    <lineage>
        <taxon>Eukaryota</taxon>
        <taxon>Fungi</taxon>
        <taxon>Dikarya</taxon>
        <taxon>Ascomycota</taxon>
        <taxon>Saccharomycotina</taxon>
        <taxon>Pichiomycetes</taxon>
        <taxon>Metschnikowiaceae</taxon>
        <taxon>Metschnikowia</taxon>
    </lineage>
</organism>
<reference evidence="10" key="1">
    <citation type="journal article" date="2018" name="Nat. Microbiol.">
        <title>Leveraging single-cell genomics to expand the fungal tree of life.</title>
        <authorList>
            <person name="Ahrendt S.R."/>
            <person name="Quandt C.A."/>
            <person name="Ciobanu D."/>
            <person name="Clum A."/>
            <person name="Salamov A."/>
            <person name="Andreopoulos B."/>
            <person name="Cheng J.F."/>
            <person name="Woyke T."/>
            <person name="Pelin A."/>
            <person name="Henrissat B."/>
            <person name="Reynolds N.K."/>
            <person name="Benny G.L."/>
            <person name="Smith M.E."/>
            <person name="James T.Y."/>
            <person name="Grigoriev I.V."/>
        </authorList>
    </citation>
    <scope>NUCLEOTIDE SEQUENCE [LARGE SCALE GENOMIC DNA]</scope>
    <source>
        <strain evidence="10">Baker2002</strain>
    </source>
</reference>
<evidence type="ECO:0000256" key="2">
    <source>
        <dbReference type="ARBA" id="ARBA00022559"/>
    </source>
</evidence>
<sequence length="162" mass="17478">MCELFLGKSPHPAQFYLDHRTTMVTVGDKIPSATLFEGSPGNDAIIVGVPGAFSPACSASHVPGYLNHLRALQDKGVDSVYVVGVNDAFVMKAWRQCVGGSDKVRFLADPKGEFSQAWDVLFEVSKSFGNARTRRFAVTHAFVEPDNVSVDVSCAEAVLKSI</sequence>
<keyword evidence="2 7" id="KW-0575">Peroxidase</keyword>
<keyword evidence="10" id="KW-1185">Reference proteome</keyword>
<proteinExistence type="inferred from homology"/>
<dbReference type="Proteomes" id="UP000268321">
    <property type="component" value="Unassembled WGS sequence"/>
</dbReference>
<dbReference type="InterPro" id="IPR013740">
    <property type="entry name" value="Redoxin"/>
</dbReference>
<evidence type="ECO:0000256" key="6">
    <source>
        <dbReference type="PIRSR" id="PIRSR637944-1"/>
    </source>
</evidence>
<dbReference type="GO" id="GO:0045454">
    <property type="term" value="P:cell redox homeostasis"/>
    <property type="evidence" value="ECO:0007669"/>
    <property type="project" value="TreeGrafter"/>
</dbReference>
<accession>A0A4P9ZB78</accession>
<comment type="similarity">
    <text evidence="1 7">Belongs to the peroxiredoxin family. Prx5 subfamily.</text>
</comment>
<evidence type="ECO:0000259" key="8">
    <source>
        <dbReference type="Pfam" id="PF08534"/>
    </source>
</evidence>
<dbReference type="Gene3D" id="3.40.30.10">
    <property type="entry name" value="Glutaredoxin"/>
    <property type="match status" value="1"/>
</dbReference>
<dbReference type="EMBL" id="ML004468">
    <property type="protein sequence ID" value="RKP30043.1"/>
    <property type="molecule type" value="Genomic_DNA"/>
</dbReference>
<dbReference type="GO" id="GO:0005829">
    <property type="term" value="C:cytosol"/>
    <property type="evidence" value="ECO:0007669"/>
    <property type="project" value="TreeGrafter"/>
</dbReference>
<feature type="domain" description="Redoxin" evidence="8">
    <location>
        <begin position="39"/>
        <end position="147"/>
    </location>
</feature>
<evidence type="ECO:0000256" key="5">
    <source>
        <dbReference type="ARBA" id="ARBA00023284"/>
    </source>
</evidence>